<evidence type="ECO:0000313" key="1">
    <source>
        <dbReference type="EMBL" id="QGH74643.1"/>
    </source>
</evidence>
<accession>A0A7S5KQC5</accession>
<dbReference type="Proteomes" id="UP000594402">
    <property type="component" value="Segment"/>
</dbReference>
<gene>
    <name evidence="1" type="ORF">DSS3VP1_00075</name>
</gene>
<sequence length="86" mass="10135">MSDFRFNSVDMLLMDPFFVKGVLMVMYNHTNPETIKEEEPELFSLITQIFDEEAVEVEESWVIPHASFDYAQSLMDETKIPKERIN</sequence>
<keyword evidence="2" id="KW-1185">Reference proteome</keyword>
<dbReference type="EMBL" id="MN602266">
    <property type="protein sequence ID" value="QGH74643.1"/>
    <property type="molecule type" value="Genomic_DNA"/>
</dbReference>
<name>A0A7S5KQC5_9CAUD</name>
<proteinExistence type="predicted"/>
<protein>
    <submittedName>
        <fullName evidence="1">Uncharacterized protein</fullName>
    </submittedName>
</protein>
<organism evidence="1 2">
    <name type="scientific">Bacteriophage DSS3_VP1</name>
    <dbReference type="NCBI Taxonomy" id="2664196"/>
    <lineage>
        <taxon>Viruses</taxon>
        <taxon>Duplodnaviria</taxon>
        <taxon>Heunggongvirae</taxon>
        <taxon>Uroviricota</taxon>
        <taxon>Caudoviricetes</taxon>
        <taxon>Naomviridae</taxon>
        <taxon>Noahvirus</taxon>
        <taxon>Noahvirus arc</taxon>
    </lineage>
</organism>
<reference evidence="1 2" key="1">
    <citation type="submission" date="2019-10" db="EMBL/GenBank/DDBJ databases">
        <title>Isolation and characterisation of a new family of globally distributed lytic roseophage, the Naomivirus.</title>
        <authorList>
            <person name="Rihtman B."/>
            <person name="Puxty R.J."/>
            <person name="Hapeshi A."/>
            <person name="Zhan Y."/>
            <person name="Michinevski S."/>
            <person name="Waterfield N.R."/>
            <person name="Chen F."/>
            <person name="Millard A.D."/>
            <person name="Scanlan D.J."/>
            <person name="Chen Y."/>
        </authorList>
    </citation>
    <scope>NUCLEOTIDE SEQUENCE [LARGE SCALE GENOMIC DNA]</scope>
</reference>
<evidence type="ECO:0000313" key="2">
    <source>
        <dbReference type="Proteomes" id="UP000594402"/>
    </source>
</evidence>